<accession>A0A2P5YKJ7</accession>
<evidence type="ECO:0000313" key="2">
    <source>
        <dbReference type="Proteomes" id="UP000239757"/>
    </source>
</evidence>
<proteinExistence type="predicted"/>
<dbReference type="AlphaFoldDB" id="A0A2P5YKJ7"/>
<sequence>MTFWIPTQPFVWDKLESRRRRLPRGQVRQNRELILSDKQRSLEGVLIIEKLFNIERDFSTRYHDMRTWIMKCLEPLAIVPSVLEFNSIGPRWYTRSSTDGLRNSKHFKM</sequence>
<organism evidence="1 2">
    <name type="scientific">Gossypium barbadense</name>
    <name type="common">Sea Island cotton</name>
    <name type="synonym">Hibiscus barbadensis</name>
    <dbReference type="NCBI Taxonomy" id="3634"/>
    <lineage>
        <taxon>Eukaryota</taxon>
        <taxon>Viridiplantae</taxon>
        <taxon>Streptophyta</taxon>
        <taxon>Embryophyta</taxon>
        <taxon>Tracheophyta</taxon>
        <taxon>Spermatophyta</taxon>
        <taxon>Magnoliopsida</taxon>
        <taxon>eudicotyledons</taxon>
        <taxon>Gunneridae</taxon>
        <taxon>Pentapetalae</taxon>
        <taxon>rosids</taxon>
        <taxon>malvids</taxon>
        <taxon>Malvales</taxon>
        <taxon>Malvaceae</taxon>
        <taxon>Malvoideae</taxon>
        <taxon>Gossypium</taxon>
    </lineage>
</organism>
<name>A0A2P5YKJ7_GOSBA</name>
<reference evidence="1 2" key="1">
    <citation type="submission" date="2015-01" db="EMBL/GenBank/DDBJ databases">
        <title>Genome of allotetraploid Gossypium barbadense reveals genomic plasticity and fiber elongation in cotton evolution.</title>
        <authorList>
            <person name="Chen X."/>
            <person name="Liu X."/>
            <person name="Zhao B."/>
            <person name="Zheng H."/>
            <person name="Hu Y."/>
            <person name="Lu G."/>
            <person name="Yang C."/>
            <person name="Chen J."/>
            <person name="Shan C."/>
            <person name="Zhang L."/>
            <person name="Zhou Y."/>
            <person name="Wang L."/>
            <person name="Guo W."/>
            <person name="Bai Y."/>
            <person name="Ruan J."/>
            <person name="Shangguan X."/>
            <person name="Mao Y."/>
            <person name="Jiang J."/>
            <person name="Zhu Y."/>
            <person name="Lei J."/>
            <person name="Kang H."/>
            <person name="Chen S."/>
            <person name="He X."/>
            <person name="Wang R."/>
            <person name="Wang Y."/>
            <person name="Chen J."/>
            <person name="Wang L."/>
            <person name="Yu S."/>
            <person name="Wang B."/>
            <person name="Wei J."/>
            <person name="Song S."/>
            <person name="Lu X."/>
            <person name="Gao Z."/>
            <person name="Gu W."/>
            <person name="Deng X."/>
            <person name="Ma D."/>
            <person name="Wang S."/>
            <person name="Liang W."/>
            <person name="Fang L."/>
            <person name="Cai C."/>
            <person name="Zhu X."/>
            <person name="Zhou B."/>
            <person name="Zhang Y."/>
            <person name="Chen Z."/>
            <person name="Xu S."/>
            <person name="Zhu R."/>
            <person name="Wang S."/>
            <person name="Zhang T."/>
            <person name="Zhao G."/>
        </authorList>
    </citation>
    <scope>NUCLEOTIDE SEQUENCE [LARGE SCALE GENOMIC DNA]</scope>
    <source>
        <strain evidence="2">cv. Xinhai21</strain>
        <tissue evidence="1">Leaf</tissue>
    </source>
</reference>
<evidence type="ECO:0000313" key="1">
    <source>
        <dbReference type="EMBL" id="PPS16091.1"/>
    </source>
</evidence>
<dbReference type="EMBL" id="KZ663067">
    <property type="protein sequence ID" value="PPS16091.1"/>
    <property type="molecule type" value="Genomic_DNA"/>
</dbReference>
<protein>
    <submittedName>
        <fullName evidence="1">Uncharacterized protein</fullName>
    </submittedName>
</protein>
<gene>
    <name evidence="1" type="ORF">GOBAR_AA04469</name>
</gene>
<dbReference type="Proteomes" id="UP000239757">
    <property type="component" value="Unassembled WGS sequence"/>
</dbReference>